<keyword evidence="8" id="KW-0862">Zinc</keyword>
<dbReference type="GO" id="GO:0006272">
    <property type="term" value="P:leading strand elongation"/>
    <property type="evidence" value="ECO:0007669"/>
    <property type="project" value="TreeGrafter"/>
</dbReference>
<evidence type="ECO:0000313" key="19">
    <source>
        <dbReference type="Proteomes" id="UP000683000"/>
    </source>
</evidence>
<dbReference type="InterPro" id="IPR042087">
    <property type="entry name" value="DNA_pol_B_thumb"/>
</dbReference>
<dbReference type="InterPro" id="IPR024647">
    <property type="entry name" value="DNA_pol_a_cat_su_N"/>
</dbReference>
<dbReference type="InterPro" id="IPR006172">
    <property type="entry name" value="DNA-dir_DNA_pol_B"/>
</dbReference>
<evidence type="ECO:0000256" key="6">
    <source>
        <dbReference type="ARBA" id="ARBA00022723"/>
    </source>
</evidence>
<evidence type="ECO:0000256" key="10">
    <source>
        <dbReference type="ARBA" id="ARBA00023125"/>
    </source>
</evidence>
<keyword evidence="11" id="KW-0539">Nucleus</keyword>
<name>A0A8I3A966_9AGAM</name>
<accession>A0A8I3A966</accession>
<dbReference type="PROSITE" id="PS00018">
    <property type="entry name" value="EF_HAND_1"/>
    <property type="match status" value="1"/>
</dbReference>
<dbReference type="FunFam" id="3.30.70.2820:FF:000001">
    <property type="entry name" value="DNA polymerase"/>
    <property type="match status" value="1"/>
</dbReference>
<feature type="domain" description="Zinc finger DNA-directed DNA polymerase family B alpha" evidence="16">
    <location>
        <begin position="1294"/>
        <end position="1479"/>
    </location>
</feature>
<dbReference type="InterPro" id="IPR043502">
    <property type="entry name" value="DNA/RNA_pol_sf"/>
</dbReference>
<dbReference type="Pfam" id="PF03104">
    <property type="entry name" value="DNA_pol_B_exo1"/>
    <property type="match status" value="1"/>
</dbReference>
<dbReference type="Gene3D" id="2.40.50.730">
    <property type="match status" value="1"/>
</dbReference>
<dbReference type="GO" id="GO:0005658">
    <property type="term" value="C:alpha DNA polymerase:primase complex"/>
    <property type="evidence" value="ECO:0007669"/>
    <property type="project" value="UniProtKB-ARBA"/>
</dbReference>
<dbReference type="GO" id="GO:0006273">
    <property type="term" value="P:lagging strand elongation"/>
    <property type="evidence" value="ECO:0007669"/>
    <property type="project" value="TreeGrafter"/>
</dbReference>
<keyword evidence="5 12" id="KW-0235">DNA replication</keyword>
<feature type="domain" description="DNA-directed DNA polymerase family B multifunctional" evidence="14">
    <location>
        <begin position="813"/>
        <end position="1258"/>
    </location>
</feature>
<evidence type="ECO:0000313" key="18">
    <source>
        <dbReference type="EMBL" id="KAG6374748.1"/>
    </source>
</evidence>
<dbReference type="SUPFAM" id="SSF56672">
    <property type="entry name" value="DNA/RNA polymerases"/>
    <property type="match status" value="1"/>
</dbReference>
<dbReference type="CDD" id="cd05532">
    <property type="entry name" value="POLBc_alpha"/>
    <property type="match status" value="1"/>
</dbReference>
<keyword evidence="9 12" id="KW-0239">DNA-directed DNA polymerase</keyword>
<dbReference type="PANTHER" id="PTHR45861:SF1">
    <property type="entry name" value="DNA POLYMERASE ALPHA CATALYTIC SUBUNIT"/>
    <property type="match status" value="1"/>
</dbReference>
<dbReference type="Gene3D" id="3.30.420.10">
    <property type="entry name" value="Ribonuclease H-like superfamily/Ribonuclease H"/>
    <property type="match status" value="1"/>
</dbReference>
<dbReference type="InterPro" id="IPR045846">
    <property type="entry name" value="POLBc_alpha"/>
</dbReference>
<keyword evidence="6" id="KW-0479">Metal-binding</keyword>
<feature type="compositionally biased region" description="Acidic residues" evidence="13">
    <location>
        <begin position="103"/>
        <end position="117"/>
    </location>
</feature>
<dbReference type="GO" id="GO:0003688">
    <property type="term" value="F:DNA replication origin binding"/>
    <property type="evidence" value="ECO:0007669"/>
    <property type="project" value="TreeGrafter"/>
</dbReference>
<dbReference type="GO" id="GO:0006281">
    <property type="term" value="P:DNA repair"/>
    <property type="evidence" value="ECO:0007669"/>
    <property type="project" value="UniProtKB-ARBA"/>
</dbReference>
<evidence type="ECO:0000256" key="2">
    <source>
        <dbReference type="ARBA" id="ARBA00005755"/>
    </source>
</evidence>
<dbReference type="OrthoDB" id="6755010at2759"/>
<dbReference type="InterPro" id="IPR038256">
    <property type="entry name" value="Pol_alpha_znc_sf"/>
</dbReference>
<dbReference type="EC" id="2.7.7.7" evidence="12"/>
<organism evidence="18 19">
    <name type="scientific">Boletus reticuloceps</name>
    <dbReference type="NCBI Taxonomy" id="495285"/>
    <lineage>
        <taxon>Eukaryota</taxon>
        <taxon>Fungi</taxon>
        <taxon>Dikarya</taxon>
        <taxon>Basidiomycota</taxon>
        <taxon>Agaricomycotina</taxon>
        <taxon>Agaricomycetes</taxon>
        <taxon>Agaricomycetidae</taxon>
        <taxon>Boletales</taxon>
        <taxon>Boletineae</taxon>
        <taxon>Boletaceae</taxon>
        <taxon>Boletoideae</taxon>
        <taxon>Boletus</taxon>
    </lineage>
</organism>
<evidence type="ECO:0000256" key="1">
    <source>
        <dbReference type="ARBA" id="ARBA00004123"/>
    </source>
</evidence>
<protein>
    <recommendedName>
        <fullName evidence="12">DNA polymerase</fullName>
        <ecNumber evidence="12">2.7.7.7</ecNumber>
    </recommendedName>
</protein>
<keyword evidence="10 12" id="KW-0238">DNA-binding</keyword>
<dbReference type="CDD" id="cd05776">
    <property type="entry name" value="DNA_polB_alpha_exo"/>
    <property type="match status" value="1"/>
</dbReference>
<feature type="compositionally biased region" description="Basic and acidic residues" evidence="13">
    <location>
        <begin position="43"/>
        <end position="55"/>
    </location>
</feature>
<reference evidence="18" key="1">
    <citation type="submission" date="2021-03" db="EMBL/GenBank/DDBJ databases">
        <title>Evolutionary innovations through gain and loss of genes in the ectomycorrhizal Boletales.</title>
        <authorList>
            <person name="Wu G."/>
            <person name="Miyauchi S."/>
            <person name="Morin E."/>
            <person name="Yang Z.-L."/>
            <person name="Xu J."/>
            <person name="Martin F.M."/>
        </authorList>
    </citation>
    <scope>NUCLEOTIDE SEQUENCE</scope>
    <source>
        <strain evidence="18">BR01</strain>
    </source>
</reference>
<evidence type="ECO:0000259" key="14">
    <source>
        <dbReference type="Pfam" id="PF00136"/>
    </source>
</evidence>
<dbReference type="GO" id="GO:0003887">
    <property type="term" value="F:DNA-directed DNA polymerase activity"/>
    <property type="evidence" value="ECO:0007669"/>
    <property type="project" value="UniProtKB-KW"/>
</dbReference>
<feature type="region of interest" description="Disordered" evidence="13">
    <location>
        <begin position="847"/>
        <end position="872"/>
    </location>
</feature>
<dbReference type="GO" id="GO:0003682">
    <property type="term" value="F:chromatin binding"/>
    <property type="evidence" value="ECO:0007669"/>
    <property type="project" value="TreeGrafter"/>
</dbReference>
<dbReference type="Proteomes" id="UP000683000">
    <property type="component" value="Unassembled WGS sequence"/>
</dbReference>
<evidence type="ECO:0000256" key="11">
    <source>
        <dbReference type="ARBA" id="ARBA00023242"/>
    </source>
</evidence>
<feature type="domain" description="DNA-directed DNA polymerase family B exonuclease" evidence="15">
    <location>
        <begin position="507"/>
        <end position="745"/>
    </location>
</feature>
<dbReference type="GO" id="GO:0000166">
    <property type="term" value="F:nucleotide binding"/>
    <property type="evidence" value="ECO:0007669"/>
    <property type="project" value="InterPro"/>
</dbReference>
<dbReference type="FunFam" id="1.10.132.60:FF:000004">
    <property type="entry name" value="DNA polymerase"/>
    <property type="match status" value="1"/>
</dbReference>
<evidence type="ECO:0000256" key="12">
    <source>
        <dbReference type="RuleBase" id="RU000442"/>
    </source>
</evidence>
<evidence type="ECO:0000259" key="17">
    <source>
        <dbReference type="Pfam" id="PF12254"/>
    </source>
</evidence>
<feature type="region of interest" description="Disordered" evidence="13">
    <location>
        <begin position="20"/>
        <end position="55"/>
    </location>
</feature>
<keyword evidence="7" id="KW-0863">Zinc-finger</keyword>
<dbReference type="GO" id="GO:0003697">
    <property type="term" value="F:single-stranded DNA binding"/>
    <property type="evidence" value="ECO:0007669"/>
    <property type="project" value="TreeGrafter"/>
</dbReference>
<comment type="catalytic activity">
    <reaction evidence="12">
        <text>DNA(n) + a 2'-deoxyribonucleoside 5'-triphosphate = DNA(n+1) + diphosphate</text>
        <dbReference type="Rhea" id="RHEA:22508"/>
        <dbReference type="Rhea" id="RHEA-COMP:17339"/>
        <dbReference type="Rhea" id="RHEA-COMP:17340"/>
        <dbReference type="ChEBI" id="CHEBI:33019"/>
        <dbReference type="ChEBI" id="CHEBI:61560"/>
        <dbReference type="ChEBI" id="CHEBI:173112"/>
        <dbReference type="EC" id="2.7.7.7"/>
    </reaction>
</comment>
<dbReference type="GO" id="GO:1902975">
    <property type="term" value="P:mitotic DNA replication initiation"/>
    <property type="evidence" value="ECO:0007669"/>
    <property type="project" value="InterPro"/>
</dbReference>
<evidence type="ECO:0000256" key="5">
    <source>
        <dbReference type="ARBA" id="ARBA00022705"/>
    </source>
</evidence>
<feature type="region of interest" description="Disordered" evidence="13">
    <location>
        <begin position="89"/>
        <end position="244"/>
    </location>
</feature>
<dbReference type="Gene3D" id="1.10.132.60">
    <property type="entry name" value="DNA polymerase family B, C-terminal domain"/>
    <property type="match status" value="1"/>
</dbReference>
<dbReference type="PANTHER" id="PTHR45861">
    <property type="entry name" value="DNA POLYMERASE ALPHA CATALYTIC SUBUNIT"/>
    <property type="match status" value="1"/>
</dbReference>
<dbReference type="SMART" id="SM00486">
    <property type="entry name" value="POLBc"/>
    <property type="match status" value="1"/>
</dbReference>
<dbReference type="Gene3D" id="1.10.3200.20">
    <property type="entry name" value="DNA Polymerase alpha, zinc finger"/>
    <property type="match status" value="1"/>
</dbReference>
<dbReference type="GO" id="GO:0008270">
    <property type="term" value="F:zinc ion binding"/>
    <property type="evidence" value="ECO:0007669"/>
    <property type="project" value="UniProtKB-KW"/>
</dbReference>
<comment type="similarity">
    <text evidence="2 12">Belongs to the DNA polymerase type-B family.</text>
</comment>
<feature type="domain" description="DNA polymerase alpha catalytic subunit N-terminal" evidence="17">
    <location>
        <begin position="41"/>
        <end position="102"/>
    </location>
</feature>
<evidence type="ECO:0000256" key="9">
    <source>
        <dbReference type="ARBA" id="ARBA00022932"/>
    </source>
</evidence>
<evidence type="ECO:0000259" key="16">
    <source>
        <dbReference type="Pfam" id="PF08996"/>
    </source>
</evidence>
<keyword evidence="3 12" id="KW-0808">Transferase</keyword>
<dbReference type="InterPro" id="IPR036397">
    <property type="entry name" value="RNaseH_sf"/>
</dbReference>
<dbReference type="Gene3D" id="3.30.70.2820">
    <property type="match status" value="1"/>
</dbReference>
<dbReference type="EMBL" id="JAGFBS010000017">
    <property type="protein sequence ID" value="KAG6374748.1"/>
    <property type="molecule type" value="Genomic_DNA"/>
</dbReference>
<dbReference type="InterPro" id="IPR018247">
    <property type="entry name" value="EF_Hand_1_Ca_BS"/>
</dbReference>
<proteinExistence type="inferred from homology"/>
<dbReference type="FunFam" id="1.10.287.690:FF:000003">
    <property type="entry name" value="DNA polymerase"/>
    <property type="match status" value="1"/>
</dbReference>
<dbReference type="PROSITE" id="PS00116">
    <property type="entry name" value="DNA_POLYMERASE_B"/>
    <property type="match status" value="1"/>
</dbReference>
<evidence type="ECO:0000256" key="3">
    <source>
        <dbReference type="ARBA" id="ARBA00022679"/>
    </source>
</evidence>
<keyword evidence="4 12" id="KW-0548">Nucleotidyltransferase</keyword>
<dbReference type="NCBIfam" id="TIGR00592">
    <property type="entry name" value="pol2"/>
    <property type="match status" value="1"/>
</dbReference>
<dbReference type="PRINTS" id="PR00106">
    <property type="entry name" value="DNAPOLB"/>
</dbReference>
<keyword evidence="19" id="KW-1185">Reference proteome</keyword>
<dbReference type="InterPro" id="IPR006133">
    <property type="entry name" value="DNA-dir_DNA_pol_B_exonuc"/>
</dbReference>
<evidence type="ECO:0000259" key="15">
    <source>
        <dbReference type="Pfam" id="PF03104"/>
    </source>
</evidence>
<dbReference type="InterPro" id="IPR023211">
    <property type="entry name" value="DNA_pol_palm_dom_sf"/>
</dbReference>
<comment type="caution">
    <text evidence="18">The sequence shown here is derived from an EMBL/GenBank/DDBJ whole genome shotgun (WGS) entry which is preliminary data.</text>
</comment>
<dbReference type="SUPFAM" id="SSF53098">
    <property type="entry name" value="Ribonuclease H-like"/>
    <property type="match status" value="1"/>
</dbReference>
<evidence type="ECO:0000256" key="4">
    <source>
        <dbReference type="ARBA" id="ARBA00022695"/>
    </source>
</evidence>
<evidence type="ECO:0000256" key="7">
    <source>
        <dbReference type="ARBA" id="ARBA00022771"/>
    </source>
</evidence>
<dbReference type="InterPro" id="IPR012337">
    <property type="entry name" value="RNaseH-like_sf"/>
</dbReference>
<dbReference type="Gene3D" id="3.90.1600.10">
    <property type="entry name" value="Palm domain of DNA polymerase"/>
    <property type="match status" value="2"/>
</dbReference>
<dbReference type="Pfam" id="PF12254">
    <property type="entry name" value="DNA_pol_alpha_N"/>
    <property type="match status" value="1"/>
</dbReference>
<dbReference type="InterPro" id="IPR017964">
    <property type="entry name" value="DNA-dir_DNA_pol_B_CS"/>
</dbReference>
<evidence type="ECO:0000256" key="8">
    <source>
        <dbReference type="ARBA" id="ARBA00022833"/>
    </source>
</evidence>
<dbReference type="FunFam" id="3.30.420.10:FF:000036">
    <property type="entry name" value="DNA polymerase"/>
    <property type="match status" value="1"/>
</dbReference>
<dbReference type="InterPro" id="IPR015088">
    <property type="entry name" value="Znf_DNA-dir_DNA_pol_B_alpha"/>
</dbReference>
<gene>
    <name evidence="18" type="ORF">JVT61DRAFT_4124</name>
</gene>
<dbReference type="Pfam" id="PF00136">
    <property type="entry name" value="DNA_pol_B"/>
    <property type="match status" value="1"/>
</dbReference>
<dbReference type="Pfam" id="PF08996">
    <property type="entry name" value="zf-DNA_Pol"/>
    <property type="match status" value="1"/>
</dbReference>
<evidence type="ECO:0000256" key="13">
    <source>
        <dbReference type="SAM" id="MobiDB-lite"/>
    </source>
</evidence>
<sequence>MSEFERLRTRLWRVLPIDRDSDDSDAMAERSRRTKGNANSLAEYKRVREGGARKWKPEEDVALYDEVTEEQYKSIVKGRLQRDDFVLDDGVGGYMDNGMDDWTGQDDADEEDDEEEDPRSRKSSKKKATGASSKAKVKPKPPPPAAKPSISAYRPTVSAEQEEDFMANLLGGIDKAPIPAPVRSKKRKPSPVLDSDDLIPGRASSPVPYRRNPGTYSAYSSDGAVDDELLSNPPSSDFEDYTSPKKKVRVANGSSVVTPAIERMGKLEVHSGSEDAFDASMDFSDIDMNDFMDVDDIDVKPSVSVKKEQPPVKLDSKPVCKGATTLKKDDLIAPSWLSVYDSLSVVSEDSLGSKPAFSSKISINALEDDGSLHMFWLDYLEHSGKLYLIGKVKDKTSNAWASACLSIQGIQRNLFVLPRPLRVVQEESEDGQVEIVETDVVPEKRDVYSDFERIRREIGIKSWKARWVTRKYAFDYKDIPKETEWMKVLYSYEEQQIPMDACSPNIYKIFGTSTSIFELFVLKRKIMGPCWLTIKNPKVEHEGISWCKLEANVSDPKDVIPMVDGAPEPPPLTIMSLAVRTVVNHRENKREVVCVSGRIWRDVQLDDPTPPEQLPCSVHTFVRPLDRFPSNFESRAKVNGKGMISPMQNERMLLNNLLVTLFNADPDVLVGHDFLGVSLDVLLGRMKDLKAEHWSRLGRFRRAKWIPIGRQGTNIKFLSGRLLCDLASDGARSMISSTTWSLTEMCKTHLKSERQDIDPDDTASYFDGSVSSPDMLITFVRHCELDAHYQMAIASKVQILPLTRQLTNLAGNAWNKTLNGGRAERNEYILLHEFHKLKYIRPDKTFGKKAPKIEPEPDDADGEGGGTKASKAKRDKYKGGLVFEPKRKLWDKFILVMDFNSLYPSIIQEYNIDFTTVERVPEEEGEDKIPEPPSPEVPQGVLPRLIATLVQRRRQVKSLMKDRSITHAKLLQYDIKQQALKLTANSMYGCLGFEYSRFYARPLAALTTFKGREILTHTRELAESLQLDVVYGDTDSVFINSNVTELSEALKISADFKKAVNDRYKLLEIDLDSVFARLLLLQKKKYAAIKIEDGSRTSIEVKGLDMKRREYCALSKNVSQYVLDQILSGEAAEDVVENIHEYLTTIGSNVRGGKIKVDDFIVFKRLGKNPEDYPDAKSQPHVQVALRIKAKGGSARVGDVIPYIFCVTPGDEGAKSTQADRAKHPDELKKASDELNIDYEHYLAHQVLPPIERLCDPIEGTDRARLAECLGLDPGRYRVAGGFEGGSALATLDSQVSDTERFRNSEPFLVQCRGCQGQMSFSPIWERESSLLQPSGPICPGCNHLFGRASLQTQLEVQIRACIARYYQAWIVCNDTTCGHRTRSMSVYGRHCVRPGCPSASDSSARLEYPDVELYNQLRYFAMLFDADKAKKATIGNARFDEVRVLTETNQTFLEAMSGTVDKYINQCGRRWVDFKALFP</sequence>
<dbReference type="InterPro" id="IPR006134">
    <property type="entry name" value="DNA-dir_DNA_pol_B_multi_dom"/>
</dbReference>
<comment type="subcellular location">
    <subcellularLocation>
        <location evidence="1">Nucleus</location>
    </subcellularLocation>
</comment>